<keyword evidence="5" id="KW-0418">Kinase</keyword>
<dbReference type="EMBL" id="DSVL01000245">
    <property type="protein sequence ID" value="HFH29424.1"/>
    <property type="molecule type" value="Genomic_DNA"/>
</dbReference>
<dbReference type="InterPro" id="IPR016181">
    <property type="entry name" value="Acyl_CoA_acyltransferase"/>
</dbReference>
<dbReference type="SUPFAM" id="SSF55874">
    <property type="entry name" value="ATPase domain of HSP90 chaperone/DNA topoisomerase II/histidine kinase"/>
    <property type="match status" value="1"/>
</dbReference>
<dbReference type="Pfam" id="PF02518">
    <property type="entry name" value="HATPase_c"/>
    <property type="match status" value="1"/>
</dbReference>
<dbReference type="PANTHER" id="PTHR43065">
    <property type="entry name" value="SENSOR HISTIDINE KINASE"/>
    <property type="match status" value="1"/>
</dbReference>
<dbReference type="SUPFAM" id="SSF55729">
    <property type="entry name" value="Acyl-CoA N-acyltransferases (Nat)"/>
    <property type="match status" value="1"/>
</dbReference>
<dbReference type="AlphaFoldDB" id="A0A7C3IH99"/>
<comment type="caution">
    <text evidence="10">The sequence shown here is derived from an EMBL/GenBank/DDBJ whole genome shotgun (WGS) entry which is preliminary data.</text>
</comment>
<dbReference type="Gene3D" id="3.30.565.10">
    <property type="entry name" value="Histidine kinase-like ATPase, C-terminal domain"/>
    <property type="match status" value="1"/>
</dbReference>
<keyword evidence="6" id="KW-0067">ATP-binding</keyword>
<dbReference type="GO" id="GO:0004673">
    <property type="term" value="F:protein histidine kinase activity"/>
    <property type="evidence" value="ECO:0007669"/>
    <property type="project" value="UniProtKB-EC"/>
</dbReference>
<dbReference type="InterPro" id="IPR003594">
    <property type="entry name" value="HATPase_dom"/>
</dbReference>
<keyword evidence="7" id="KW-0902">Two-component regulatory system</keyword>
<evidence type="ECO:0000256" key="5">
    <source>
        <dbReference type="ARBA" id="ARBA00022777"/>
    </source>
</evidence>
<evidence type="ECO:0000256" key="1">
    <source>
        <dbReference type="ARBA" id="ARBA00000085"/>
    </source>
</evidence>
<dbReference type="InterPro" id="IPR004358">
    <property type="entry name" value="Sig_transdc_His_kin-like_C"/>
</dbReference>
<dbReference type="CDD" id="cd04301">
    <property type="entry name" value="NAT_SF"/>
    <property type="match status" value="1"/>
</dbReference>
<dbReference type="PANTHER" id="PTHR43065:SF46">
    <property type="entry name" value="C4-DICARBOXYLATE TRANSPORT SENSOR PROTEIN DCTB"/>
    <property type="match status" value="1"/>
</dbReference>
<gene>
    <name evidence="10" type="ORF">ENS59_07915</name>
</gene>
<dbReference type="Pfam" id="PF00583">
    <property type="entry name" value="Acetyltransf_1"/>
    <property type="match status" value="1"/>
</dbReference>
<dbReference type="PROSITE" id="PS51186">
    <property type="entry name" value="GNAT"/>
    <property type="match status" value="1"/>
</dbReference>
<evidence type="ECO:0000256" key="2">
    <source>
        <dbReference type="ARBA" id="ARBA00012438"/>
    </source>
</evidence>
<dbReference type="InterPro" id="IPR000182">
    <property type="entry name" value="GNAT_dom"/>
</dbReference>
<keyword evidence="3 10" id="KW-0808">Transferase</keyword>
<evidence type="ECO:0000256" key="4">
    <source>
        <dbReference type="ARBA" id="ARBA00022741"/>
    </source>
</evidence>
<protein>
    <recommendedName>
        <fullName evidence="2">histidine kinase</fullName>
        <ecNumber evidence="2">2.7.13.3</ecNumber>
    </recommendedName>
</protein>
<keyword evidence="4" id="KW-0547">Nucleotide-binding</keyword>
<dbReference type="InterPro" id="IPR036890">
    <property type="entry name" value="HATPase_C_sf"/>
</dbReference>
<dbReference type="PRINTS" id="PR00344">
    <property type="entry name" value="BCTRLSENSOR"/>
</dbReference>
<name>A0A7C3IH99_9SPIR</name>
<evidence type="ECO:0000313" key="10">
    <source>
        <dbReference type="EMBL" id="HFH29424.1"/>
    </source>
</evidence>
<reference evidence="10" key="1">
    <citation type="journal article" date="2020" name="mSystems">
        <title>Genome- and Community-Level Interaction Insights into Carbon Utilization and Element Cycling Functions of Hydrothermarchaeota in Hydrothermal Sediment.</title>
        <authorList>
            <person name="Zhou Z."/>
            <person name="Liu Y."/>
            <person name="Xu W."/>
            <person name="Pan J."/>
            <person name="Luo Z.H."/>
            <person name="Li M."/>
        </authorList>
    </citation>
    <scope>NUCLEOTIDE SEQUENCE [LARGE SCALE GENOMIC DNA]</scope>
    <source>
        <strain evidence="10">SpSt-503</strain>
    </source>
</reference>
<dbReference type="GO" id="GO:0016747">
    <property type="term" value="F:acyltransferase activity, transferring groups other than amino-acyl groups"/>
    <property type="evidence" value="ECO:0007669"/>
    <property type="project" value="InterPro"/>
</dbReference>
<evidence type="ECO:0000256" key="6">
    <source>
        <dbReference type="ARBA" id="ARBA00022840"/>
    </source>
</evidence>
<dbReference type="Gene3D" id="3.40.630.30">
    <property type="match status" value="1"/>
</dbReference>
<evidence type="ECO:0000259" key="9">
    <source>
        <dbReference type="PROSITE" id="PS51186"/>
    </source>
</evidence>
<dbReference type="InterPro" id="IPR005467">
    <property type="entry name" value="His_kinase_dom"/>
</dbReference>
<evidence type="ECO:0000256" key="7">
    <source>
        <dbReference type="ARBA" id="ARBA00023012"/>
    </source>
</evidence>
<feature type="domain" description="N-acetyltransferase" evidence="9">
    <location>
        <begin position="4"/>
        <end position="146"/>
    </location>
</feature>
<organism evidence="10">
    <name type="scientific">Gracilinema caldarium</name>
    <dbReference type="NCBI Taxonomy" id="215591"/>
    <lineage>
        <taxon>Bacteria</taxon>
        <taxon>Pseudomonadati</taxon>
        <taxon>Spirochaetota</taxon>
        <taxon>Spirochaetia</taxon>
        <taxon>Spirochaetales</taxon>
        <taxon>Breznakiellaceae</taxon>
        <taxon>Gracilinema</taxon>
    </lineage>
</organism>
<accession>A0A7C3IH99</accession>
<proteinExistence type="predicted"/>
<sequence>MTSLYIKPFNRELEDRIRRNPSLNIDSFIIPTPYAVDERLEKDYEYSFVWEEEREILGFIEVWSDPEKKRLHIYKQVTSPFGRSKGIGSAFLAHLASIAPAGALIDLYIWERQAEILMFYKRRGFAEKERLNWRALNFVRLEGEARTIRETIPKIGISSGAADELGKIRHDAKKAIRLIADMAGALTAENCSRIIEDINRETTALINTLNLFRDSVQRFRTINLKELIIDRVIPMVEHSPVQCELVLRFSPNVGEARAHYLEAARAIVNLVSNALDAIKAAERPGVLSISLEEITPWILLTVEDNGIGIEQSKLQPGQDGRPQFVGITTKANMGEGQGTRQIYAAFGTENISVHSEAGKGTRWVIRLPKAEQREESELQALETRLAEFKALSASDAPKVSADKAEIAAYIWRCKKLEILIWDLILQFARKNNVRDIYRSFLSCRYASVSLAGFRDDLENYKTDTAELRLWLLEAVRILKREDTVLQTLNKNRELQGIMFKAYGQATERTVIFTLDPATGNFGATDRKLAEHADFVPFLGGNRDRCLRGEFFGDVQNPANPIQLGVWELGSPEDCRKKASLIRAGAEGLINMGIPESKKLLFYETTWRRGKLDLDTGRPRTLGAVARMADEELGDLLVAVDEEFSDYISTD</sequence>
<evidence type="ECO:0000256" key="3">
    <source>
        <dbReference type="ARBA" id="ARBA00022679"/>
    </source>
</evidence>
<evidence type="ECO:0000259" key="8">
    <source>
        <dbReference type="PROSITE" id="PS50109"/>
    </source>
</evidence>
<dbReference type="EC" id="2.7.13.3" evidence="2"/>
<feature type="domain" description="Histidine kinase" evidence="8">
    <location>
        <begin position="167"/>
        <end position="371"/>
    </location>
</feature>
<dbReference type="GO" id="GO:0005524">
    <property type="term" value="F:ATP binding"/>
    <property type="evidence" value="ECO:0007669"/>
    <property type="project" value="UniProtKB-KW"/>
</dbReference>
<comment type="catalytic activity">
    <reaction evidence="1">
        <text>ATP + protein L-histidine = ADP + protein N-phospho-L-histidine.</text>
        <dbReference type="EC" id="2.7.13.3"/>
    </reaction>
</comment>
<dbReference type="PROSITE" id="PS50109">
    <property type="entry name" value="HIS_KIN"/>
    <property type="match status" value="1"/>
</dbReference>
<dbReference type="GO" id="GO:0000160">
    <property type="term" value="P:phosphorelay signal transduction system"/>
    <property type="evidence" value="ECO:0007669"/>
    <property type="project" value="UniProtKB-KW"/>
</dbReference>